<reference evidence="1 2" key="1">
    <citation type="submission" date="2021-06" db="EMBL/GenBank/DDBJ databases">
        <title>Caerostris darwini draft genome.</title>
        <authorList>
            <person name="Kono N."/>
            <person name="Arakawa K."/>
        </authorList>
    </citation>
    <scope>NUCLEOTIDE SEQUENCE [LARGE SCALE GENOMIC DNA]</scope>
</reference>
<dbReference type="AlphaFoldDB" id="A0AAV4R4T2"/>
<accession>A0AAV4R4T2</accession>
<organism evidence="1 2">
    <name type="scientific">Caerostris darwini</name>
    <dbReference type="NCBI Taxonomy" id="1538125"/>
    <lineage>
        <taxon>Eukaryota</taxon>
        <taxon>Metazoa</taxon>
        <taxon>Ecdysozoa</taxon>
        <taxon>Arthropoda</taxon>
        <taxon>Chelicerata</taxon>
        <taxon>Arachnida</taxon>
        <taxon>Araneae</taxon>
        <taxon>Araneomorphae</taxon>
        <taxon>Entelegynae</taxon>
        <taxon>Araneoidea</taxon>
        <taxon>Araneidae</taxon>
        <taxon>Caerostris</taxon>
    </lineage>
</organism>
<dbReference type="EMBL" id="BPLQ01005625">
    <property type="protein sequence ID" value="GIY16036.1"/>
    <property type="molecule type" value="Genomic_DNA"/>
</dbReference>
<dbReference type="Proteomes" id="UP001054837">
    <property type="component" value="Unassembled WGS sequence"/>
</dbReference>
<gene>
    <name evidence="1" type="ORF">CDAR_187891</name>
</gene>
<keyword evidence="2" id="KW-1185">Reference proteome</keyword>
<evidence type="ECO:0008006" key="3">
    <source>
        <dbReference type="Google" id="ProtNLM"/>
    </source>
</evidence>
<comment type="caution">
    <text evidence="1">The sequence shown here is derived from an EMBL/GenBank/DDBJ whole genome shotgun (WGS) entry which is preliminary data.</text>
</comment>
<name>A0AAV4R4T2_9ARAC</name>
<protein>
    <recommendedName>
        <fullName evidence="3">Reverse transcriptase RNase H-like domain-containing protein</fullName>
    </recommendedName>
</protein>
<evidence type="ECO:0000313" key="2">
    <source>
        <dbReference type="Proteomes" id="UP001054837"/>
    </source>
</evidence>
<proteinExistence type="predicted"/>
<evidence type="ECO:0000313" key="1">
    <source>
        <dbReference type="EMBL" id="GIY16036.1"/>
    </source>
</evidence>
<sequence>MWGFPIAFFTDNASCINTSHKSKHPLRTIGLVYRYSLRLTTAFLDAYTSGYLREAATVRTLDETVRESLSLNKSVKYTIKSGQSNFKILCPIKELFTPMSI</sequence>